<dbReference type="EMBL" id="JBBXJM010000001">
    <property type="protein sequence ID" value="KAL1413591.1"/>
    <property type="molecule type" value="Genomic_DNA"/>
</dbReference>
<feature type="domain" description="SANT" evidence="2">
    <location>
        <begin position="607"/>
        <end position="658"/>
    </location>
</feature>
<gene>
    <name evidence="3" type="primary">SNT1</name>
    <name evidence="3" type="ORF">Q8F55_001366</name>
</gene>
<dbReference type="SMART" id="SM00717">
    <property type="entry name" value="SANT"/>
    <property type="match status" value="2"/>
</dbReference>
<protein>
    <submittedName>
        <fullName evidence="3">DNA-binding protein snt1</fullName>
    </submittedName>
</protein>
<dbReference type="CDD" id="cd00167">
    <property type="entry name" value="SANT"/>
    <property type="match status" value="2"/>
</dbReference>
<dbReference type="Proteomes" id="UP001565368">
    <property type="component" value="Unassembled WGS sequence"/>
</dbReference>
<reference evidence="3 4" key="1">
    <citation type="submission" date="2023-08" db="EMBL/GenBank/DDBJ databases">
        <title>Annotated Genome Sequence of Vanrija albida AlHP1.</title>
        <authorList>
            <person name="Herzog R."/>
        </authorList>
    </citation>
    <scope>NUCLEOTIDE SEQUENCE [LARGE SCALE GENOMIC DNA]</scope>
    <source>
        <strain evidence="3 4">AlHP1</strain>
    </source>
</reference>
<keyword evidence="4" id="KW-1185">Reference proteome</keyword>
<feature type="region of interest" description="Disordered" evidence="1">
    <location>
        <begin position="1"/>
        <end position="377"/>
    </location>
</feature>
<dbReference type="InterPro" id="IPR017884">
    <property type="entry name" value="SANT_dom"/>
</dbReference>
<feature type="compositionally biased region" description="Basic and acidic residues" evidence="1">
    <location>
        <begin position="115"/>
        <end position="127"/>
    </location>
</feature>
<dbReference type="PROSITE" id="PS51293">
    <property type="entry name" value="SANT"/>
    <property type="match status" value="1"/>
</dbReference>
<comment type="caution">
    <text evidence="3">The sequence shown here is derived from an EMBL/GenBank/DDBJ whole genome shotgun (WGS) entry which is preliminary data.</text>
</comment>
<dbReference type="SUPFAM" id="SSF46689">
    <property type="entry name" value="Homeodomain-like"/>
    <property type="match status" value="2"/>
</dbReference>
<proteinExistence type="predicted"/>
<dbReference type="RefSeq" id="XP_069213535.1">
    <property type="nucleotide sequence ID" value="XM_069349991.1"/>
</dbReference>
<dbReference type="Gene3D" id="1.10.10.60">
    <property type="entry name" value="Homeodomain-like"/>
    <property type="match status" value="2"/>
</dbReference>
<dbReference type="PANTHER" id="PTHR13992:SF39">
    <property type="entry name" value="SMRTER, ISOFORM G"/>
    <property type="match status" value="1"/>
</dbReference>
<feature type="region of interest" description="Disordered" evidence="1">
    <location>
        <begin position="668"/>
        <end position="798"/>
    </location>
</feature>
<feature type="compositionally biased region" description="Pro residues" evidence="1">
    <location>
        <begin position="881"/>
        <end position="892"/>
    </location>
</feature>
<feature type="compositionally biased region" description="Pro residues" evidence="1">
    <location>
        <begin position="1205"/>
        <end position="1220"/>
    </location>
</feature>
<feature type="compositionally biased region" description="Pro residues" evidence="1">
    <location>
        <begin position="1050"/>
        <end position="1064"/>
    </location>
</feature>
<evidence type="ECO:0000313" key="3">
    <source>
        <dbReference type="EMBL" id="KAL1413591.1"/>
    </source>
</evidence>
<feature type="compositionally biased region" description="Polar residues" evidence="1">
    <location>
        <begin position="756"/>
        <end position="772"/>
    </location>
</feature>
<feature type="compositionally biased region" description="Basic residues" evidence="1">
    <location>
        <begin position="668"/>
        <end position="682"/>
    </location>
</feature>
<feature type="compositionally biased region" description="Basic and acidic residues" evidence="1">
    <location>
        <begin position="314"/>
        <end position="324"/>
    </location>
</feature>
<feature type="compositionally biased region" description="Low complexity" evidence="1">
    <location>
        <begin position="179"/>
        <end position="200"/>
    </location>
</feature>
<feature type="compositionally biased region" description="Low complexity" evidence="1">
    <location>
        <begin position="162"/>
        <end position="172"/>
    </location>
</feature>
<dbReference type="InterPro" id="IPR051571">
    <property type="entry name" value="N-CoR_corepressor"/>
</dbReference>
<dbReference type="InterPro" id="IPR009057">
    <property type="entry name" value="Homeodomain-like_sf"/>
</dbReference>
<dbReference type="InterPro" id="IPR001005">
    <property type="entry name" value="SANT/Myb"/>
</dbReference>
<feature type="compositionally biased region" description="Low complexity" evidence="1">
    <location>
        <begin position="1283"/>
        <end position="1296"/>
    </location>
</feature>
<feature type="compositionally biased region" description="Low complexity" evidence="1">
    <location>
        <begin position="820"/>
        <end position="837"/>
    </location>
</feature>
<feature type="compositionally biased region" description="Basic residues" evidence="1">
    <location>
        <begin position="325"/>
        <end position="335"/>
    </location>
</feature>
<dbReference type="GeneID" id="95982409"/>
<sequence>MQELVQSDLAANASNVVVQDVPTEPQSEPAKEPNSPPAPEASAPEASAAEASEEPIVHPLSATERQPTPEPEPVAESAAVRPPTPEPVEAKVEPEVKELEPAAEEKPVESPQPTESREPVDSSKLVEEPVVAAEPISVDPSEELTVTTTEQAVPVPAEKSAVPEPTATAAAPKIEEAAPEPIAEPAVAPSEAVPEPSAAEPKVDVDNDVEMADADADAVPIAPLPTAESAAKVDTGAQPVEDVVMAEETTELPPAPTVDLGETNAVVVPAVTEPEAAASRKPSVDNGVNLDSERPVSFDDSPALSPQSPVSTVLRERRTVDRPTRTRPTRQRLSTKLKSDSARATPDAPPTPREGDGDDAMPPPSDAPDGEEEVDGMEVDEREAVLVAGVKAALGKPASCDKTVEDILSWNQEAAPTESSRVPKVGNFHADQLIADIVRPMAAEQAPTATIVARVVVRENHELEEKITYLREEYLELDQLWTEHRELLDKTMEKRGPPPADLYAVPGSVLPPPTPGVVPATPIAEEPSYSGRSNRRRGVGDAVATEAEYQAILAGLADSAAKDPTHRATKTAATIPDMILDKERDFRYEDENNRIDDPLAFYNFSGNAEAIWTDEERDKFLKRYLMWPKQFGKIAEGLPNKSAGDCVLYYYRTKYDNDYKNLLATRRGANKARRSAVAKKKSSALMADLERNKQSTPTPKGNRGRDREGSTSTTATREGGGGRNKRARQGSDMPATPGADTPARKRRPEGEPDVESATQSRAESEAPSTASKTKSRGDKTRAKGSKRPRVTKDVVENAPPEVAEVVAPVPQPPIVQPVTAPAAVSEAPPAPVPVTTTDSSAATQVVDPATGLVVDAVPLLPPVKRARRKKVVEPVDANAPPLDPNAPPPPPGEGGKPRRTTTNSYWSVAEKQKFPELVREHGADFRAIADKLGNTKTVIQVRNHYNQTVDAMRASGIVLPASTQVGVQPVKVNGVEAARETKPVIAAPANATDQPPAQPPQQQAQPVYPARYPQPQGYESYPPGARRTSHEYPEPRRDSFPAEPRMAVFPPSPPHQRVPSPPAPVSRSGGMRISALLNDDPPKDTKPFDTASVVSDGTVDEFDGPAQRRPSPLPGGVYPSYEQQPRRPAFEDRPPSFERGRSFEDRHPSFERGRSFERDHHGSYERGRSFERRPSFDHPDERYQRQYGYPPSGAPPNRHWQQREGPPPPGAFYPPPPHGSAPPAARGGPHWDPAGMPALGVFPPNGSAHPPGAPIHVHSGAPPRPVDYGRQGDWRPYLHTPNGAAAGGHEAPAARGLSPSRAYGHRGAHDHAAPR</sequence>
<feature type="compositionally biased region" description="Acidic residues" evidence="1">
    <location>
        <begin position="368"/>
        <end position="377"/>
    </location>
</feature>
<dbReference type="PANTHER" id="PTHR13992">
    <property type="entry name" value="NUCLEAR RECEPTOR CO-REPRESSOR RELATED NCOR"/>
    <property type="match status" value="1"/>
</dbReference>
<accession>A0ABR3QFV3</accession>
<feature type="compositionally biased region" description="Acidic residues" evidence="1">
    <location>
        <begin position="206"/>
        <end position="216"/>
    </location>
</feature>
<evidence type="ECO:0000256" key="1">
    <source>
        <dbReference type="SAM" id="MobiDB-lite"/>
    </source>
</evidence>
<feature type="compositionally biased region" description="Basic and acidic residues" evidence="1">
    <location>
        <begin position="1124"/>
        <end position="1184"/>
    </location>
</feature>
<feature type="compositionally biased region" description="Low complexity" evidence="1">
    <location>
        <begin position="989"/>
        <end position="1016"/>
    </location>
</feature>
<name>A0ABR3QFV3_9TREE</name>
<dbReference type="Pfam" id="PF00249">
    <property type="entry name" value="Myb_DNA-binding"/>
    <property type="match status" value="2"/>
</dbReference>
<feature type="compositionally biased region" description="Basic and acidic residues" evidence="1">
    <location>
        <begin position="88"/>
        <end position="108"/>
    </location>
</feature>
<feature type="compositionally biased region" description="Basic and acidic residues" evidence="1">
    <location>
        <begin position="1028"/>
        <end position="1040"/>
    </location>
</feature>
<evidence type="ECO:0000313" key="4">
    <source>
        <dbReference type="Proteomes" id="UP001565368"/>
    </source>
</evidence>
<feature type="region of interest" description="Disordered" evidence="1">
    <location>
        <begin position="867"/>
        <end position="904"/>
    </location>
</feature>
<feature type="compositionally biased region" description="Low complexity" evidence="1">
    <location>
        <begin position="40"/>
        <end position="50"/>
    </location>
</feature>
<feature type="compositionally biased region" description="Low complexity" evidence="1">
    <location>
        <begin position="265"/>
        <end position="277"/>
    </location>
</feature>
<feature type="region of interest" description="Disordered" evidence="1">
    <location>
        <begin position="989"/>
        <end position="1315"/>
    </location>
</feature>
<keyword evidence="3" id="KW-0238">DNA-binding</keyword>
<dbReference type="GO" id="GO:0003677">
    <property type="term" value="F:DNA binding"/>
    <property type="evidence" value="ECO:0007669"/>
    <property type="project" value="UniProtKB-KW"/>
</dbReference>
<feature type="region of interest" description="Disordered" evidence="1">
    <location>
        <begin position="820"/>
        <end position="839"/>
    </location>
</feature>
<organism evidence="3 4">
    <name type="scientific">Vanrija albida</name>
    <dbReference type="NCBI Taxonomy" id="181172"/>
    <lineage>
        <taxon>Eukaryota</taxon>
        <taxon>Fungi</taxon>
        <taxon>Dikarya</taxon>
        <taxon>Basidiomycota</taxon>
        <taxon>Agaricomycotina</taxon>
        <taxon>Tremellomycetes</taxon>
        <taxon>Trichosporonales</taxon>
        <taxon>Trichosporonaceae</taxon>
        <taxon>Vanrija</taxon>
    </lineage>
</organism>
<evidence type="ECO:0000259" key="2">
    <source>
        <dbReference type="PROSITE" id="PS51293"/>
    </source>
</evidence>